<evidence type="ECO:0000313" key="2">
    <source>
        <dbReference type="Proteomes" id="UP000614996"/>
    </source>
</evidence>
<dbReference type="EMBL" id="BOPO01000003">
    <property type="protein sequence ID" value="GIL25081.1"/>
    <property type="molecule type" value="Genomic_DNA"/>
</dbReference>
<comment type="caution">
    <text evidence="1">The sequence shown here is derived from an EMBL/GenBank/DDBJ whole genome shotgun (WGS) entry which is preliminary data.</text>
</comment>
<proteinExistence type="predicted"/>
<sequence>MSINGIARALTAIAGLSVDASLQPVPAPPRLRGFPRTWALSSSTGFGNDSTADRLRRVSMVAWALYREALRGQL</sequence>
<dbReference type="Proteomes" id="UP000614996">
    <property type="component" value="Unassembled WGS sequence"/>
</dbReference>
<dbReference type="AlphaFoldDB" id="A0A8J4A574"/>
<organism evidence="1 2">
    <name type="scientific">Actinocatenispora comari</name>
    <dbReference type="NCBI Taxonomy" id="2807577"/>
    <lineage>
        <taxon>Bacteria</taxon>
        <taxon>Bacillati</taxon>
        <taxon>Actinomycetota</taxon>
        <taxon>Actinomycetes</taxon>
        <taxon>Micromonosporales</taxon>
        <taxon>Micromonosporaceae</taxon>
        <taxon>Actinocatenispora</taxon>
    </lineage>
</organism>
<accession>A0A8J4A574</accession>
<gene>
    <name evidence="1" type="ORF">NUM_03360</name>
</gene>
<keyword evidence="2" id="KW-1185">Reference proteome</keyword>
<evidence type="ECO:0000313" key="1">
    <source>
        <dbReference type="EMBL" id="GIL25081.1"/>
    </source>
</evidence>
<name>A0A8J4A574_9ACTN</name>
<reference evidence="2" key="1">
    <citation type="journal article" date="2021" name="Int. J. Syst. Evol. Microbiol.">
        <title>Actinocatenispora comari sp. nov., an endophytic actinomycete isolated from aerial parts of Comarum salesowianum.</title>
        <authorList>
            <person name="Oyunbileg N."/>
            <person name="Iizaka Y."/>
            <person name="Hamada M."/>
            <person name="Davaapurev B.O."/>
            <person name="Fukumoto A."/>
            <person name="Tsetseg B."/>
            <person name="Kato F."/>
            <person name="Tamura T."/>
            <person name="Batkhuu J."/>
            <person name="Anzai Y."/>
        </authorList>
    </citation>
    <scope>NUCLEOTIDE SEQUENCE [LARGE SCALE GENOMIC DNA]</scope>
    <source>
        <strain evidence="2">NUM-2625</strain>
    </source>
</reference>
<protein>
    <submittedName>
        <fullName evidence="1">Uncharacterized protein</fullName>
    </submittedName>
</protein>